<sequence length="53" mass="5506">MEVPDDNCDGGRRSFMSRLAGKGKPCQAFAGSGSIRGEAGHSPASPAVRRDQS</sequence>
<dbReference type="Proteomes" id="UP000183447">
    <property type="component" value="Unassembled WGS sequence"/>
</dbReference>
<evidence type="ECO:0000313" key="2">
    <source>
        <dbReference type="EMBL" id="SFZ86513.1"/>
    </source>
</evidence>
<name>A0A1K2I2F3_9HYPH</name>
<dbReference type="EMBL" id="FPKU01000003">
    <property type="protein sequence ID" value="SFZ86513.1"/>
    <property type="molecule type" value="Genomic_DNA"/>
</dbReference>
<evidence type="ECO:0000256" key="1">
    <source>
        <dbReference type="SAM" id="MobiDB-lite"/>
    </source>
</evidence>
<dbReference type="AlphaFoldDB" id="A0A1K2I2F3"/>
<evidence type="ECO:0000313" key="3">
    <source>
        <dbReference type="Proteomes" id="UP000183447"/>
    </source>
</evidence>
<protein>
    <submittedName>
        <fullName evidence="2">Uncharacterized protein</fullName>
    </submittedName>
</protein>
<feature type="region of interest" description="Disordered" evidence="1">
    <location>
        <begin position="1"/>
        <end position="53"/>
    </location>
</feature>
<keyword evidence="3" id="KW-1185">Reference proteome</keyword>
<organism evidence="2 3">
    <name type="scientific">Devosia enhydra</name>
    <dbReference type="NCBI Taxonomy" id="665118"/>
    <lineage>
        <taxon>Bacteria</taxon>
        <taxon>Pseudomonadati</taxon>
        <taxon>Pseudomonadota</taxon>
        <taxon>Alphaproteobacteria</taxon>
        <taxon>Hyphomicrobiales</taxon>
        <taxon>Devosiaceae</taxon>
        <taxon>Devosia</taxon>
    </lineage>
</organism>
<accession>A0A1K2I2F3</accession>
<reference evidence="2 3" key="1">
    <citation type="submission" date="2016-11" db="EMBL/GenBank/DDBJ databases">
        <authorList>
            <person name="Jaros S."/>
            <person name="Januszkiewicz K."/>
            <person name="Wedrychowicz H."/>
        </authorList>
    </citation>
    <scope>NUCLEOTIDE SEQUENCE [LARGE SCALE GENOMIC DNA]</scope>
    <source>
        <strain evidence="2 3">ATCC 23634</strain>
    </source>
</reference>
<gene>
    <name evidence="2" type="ORF">SAMN02983003_3695</name>
</gene>
<proteinExistence type="predicted"/>